<evidence type="ECO:0000256" key="4">
    <source>
        <dbReference type="ARBA" id="ARBA00022692"/>
    </source>
</evidence>
<comment type="similarity">
    <text evidence="2 7">Belongs to the DedA family.</text>
</comment>
<dbReference type="AlphaFoldDB" id="A0A1I5HXJ0"/>
<dbReference type="RefSeq" id="WP_093356655.1">
    <property type="nucleotide sequence ID" value="NZ_FOUY01000079.1"/>
</dbReference>
<keyword evidence="6 7" id="KW-0472">Membrane</keyword>
<feature type="transmembrane region" description="Helical" evidence="7">
    <location>
        <begin position="56"/>
        <end position="80"/>
    </location>
</feature>
<organism evidence="9 10">
    <name type="scientific">Pseudonocardia ammonioxydans</name>
    <dbReference type="NCBI Taxonomy" id="260086"/>
    <lineage>
        <taxon>Bacteria</taxon>
        <taxon>Bacillati</taxon>
        <taxon>Actinomycetota</taxon>
        <taxon>Actinomycetes</taxon>
        <taxon>Pseudonocardiales</taxon>
        <taxon>Pseudonocardiaceae</taxon>
        <taxon>Pseudonocardia</taxon>
    </lineage>
</organism>
<evidence type="ECO:0000256" key="1">
    <source>
        <dbReference type="ARBA" id="ARBA00004651"/>
    </source>
</evidence>
<proteinExistence type="inferred from homology"/>
<feature type="domain" description="VTT" evidence="8">
    <location>
        <begin position="36"/>
        <end position="163"/>
    </location>
</feature>
<dbReference type="GO" id="GO:0005886">
    <property type="term" value="C:plasma membrane"/>
    <property type="evidence" value="ECO:0007669"/>
    <property type="project" value="UniProtKB-SubCell"/>
</dbReference>
<keyword evidence="5 7" id="KW-1133">Transmembrane helix</keyword>
<feature type="transmembrane region" description="Helical" evidence="7">
    <location>
        <begin position="143"/>
        <end position="164"/>
    </location>
</feature>
<dbReference type="InterPro" id="IPR032818">
    <property type="entry name" value="DedA-like"/>
</dbReference>
<reference evidence="9 10" key="1">
    <citation type="submission" date="2016-10" db="EMBL/GenBank/DDBJ databases">
        <authorList>
            <person name="de Groot N.N."/>
        </authorList>
    </citation>
    <scope>NUCLEOTIDE SEQUENCE [LARGE SCALE GENOMIC DNA]</scope>
    <source>
        <strain evidence="9 10">CGMCC 4.1877</strain>
    </source>
</reference>
<evidence type="ECO:0000256" key="5">
    <source>
        <dbReference type="ARBA" id="ARBA00022989"/>
    </source>
</evidence>
<evidence type="ECO:0000256" key="6">
    <source>
        <dbReference type="ARBA" id="ARBA00023136"/>
    </source>
</evidence>
<dbReference type="OrthoDB" id="162303at2"/>
<evidence type="ECO:0000256" key="2">
    <source>
        <dbReference type="ARBA" id="ARBA00010792"/>
    </source>
</evidence>
<accession>A0A1I5HXJ0</accession>
<dbReference type="PANTHER" id="PTHR30353:SF15">
    <property type="entry name" value="INNER MEMBRANE PROTEIN YABI"/>
    <property type="match status" value="1"/>
</dbReference>
<dbReference type="EMBL" id="FOUY01000079">
    <property type="protein sequence ID" value="SFO53044.1"/>
    <property type="molecule type" value="Genomic_DNA"/>
</dbReference>
<dbReference type="PANTHER" id="PTHR30353">
    <property type="entry name" value="INNER MEMBRANE PROTEIN DEDA-RELATED"/>
    <property type="match status" value="1"/>
</dbReference>
<dbReference type="Proteomes" id="UP000199614">
    <property type="component" value="Unassembled WGS sequence"/>
</dbReference>
<dbReference type="Pfam" id="PF09335">
    <property type="entry name" value="VTT_dom"/>
    <property type="match status" value="1"/>
</dbReference>
<dbReference type="InterPro" id="IPR032816">
    <property type="entry name" value="VTT_dom"/>
</dbReference>
<dbReference type="STRING" id="260086.SAMN05216207_10795"/>
<keyword evidence="3 7" id="KW-1003">Cell membrane</keyword>
<feature type="transmembrane region" description="Helical" evidence="7">
    <location>
        <begin position="176"/>
        <end position="194"/>
    </location>
</feature>
<evidence type="ECO:0000256" key="7">
    <source>
        <dbReference type="RuleBase" id="RU367016"/>
    </source>
</evidence>
<evidence type="ECO:0000256" key="3">
    <source>
        <dbReference type="ARBA" id="ARBA00022475"/>
    </source>
</evidence>
<sequence>MTPDLLGLVAGLVSSPWLYLALFAVTTVDGFLPVAPGEAALVVVAVFAGSEQGSPAVLGAAVLSGMFGALAGDHVAYWIGRGAIGRYGERLRRGERGRALHDRVEDLIARRGGQALLVSRYVPGVRTATTVCMGATRFPPGRFALFDVAAGLIWAGGWSLLGYLGGTVFADDPLTGLAVGLAAALVLALASEAYRRRRRAPEHR</sequence>
<keyword evidence="4 7" id="KW-0812">Transmembrane</keyword>
<feature type="transmembrane region" description="Helical" evidence="7">
    <location>
        <begin position="6"/>
        <end position="24"/>
    </location>
</feature>
<comment type="subcellular location">
    <subcellularLocation>
        <location evidence="1 7">Cell membrane</location>
        <topology evidence="1 7">Multi-pass membrane protein</topology>
    </subcellularLocation>
</comment>
<evidence type="ECO:0000313" key="10">
    <source>
        <dbReference type="Proteomes" id="UP000199614"/>
    </source>
</evidence>
<evidence type="ECO:0000259" key="8">
    <source>
        <dbReference type="Pfam" id="PF09335"/>
    </source>
</evidence>
<gene>
    <name evidence="9" type="ORF">SAMN05216207_10795</name>
</gene>
<keyword evidence="10" id="KW-1185">Reference proteome</keyword>
<evidence type="ECO:0000313" key="9">
    <source>
        <dbReference type="EMBL" id="SFO53044.1"/>
    </source>
</evidence>
<name>A0A1I5HXJ0_PSUAM</name>
<protein>
    <submittedName>
        <fullName evidence="9">Membrane protein DedA, SNARE-associated domain</fullName>
    </submittedName>
</protein>